<protein>
    <submittedName>
        <fullName evidence="7">RNA polymerase sigma factor SigV</fullName>
    </submittedName>
</protein>
<dbReference type="Gene3D" id="1.10.1740.10">
    <property type="match status" value="1"/>
</dbReference>
<sequence length="175" mass="20517">MDLEEQLKRAKAGDQEALVQLVMAKKEEFYRLAYVYMGNKEDALDAMEDMIVLLFENIRRLKNEASFYSWSKTILVNCCHKMLRKQKKVIAMEKVPEGSYQDVFSEKEEQISLKKHWAKLSEGQREVLKLRFYLDLDYESIAQILNIPLGTVKSRIHTGLRLLQRSIGGEWVEQI</sequence>
<accession>A0A0J1FW24</accession>
<comment type="caution">
    <text evidence="7">The sequence shown here is derived from an EMBL/GenBank/DDBJ whole genome shotgun (WGS) entry which is preliminary data.</text>
</comment>
<dbReference type="Proteomes" id="UP000036356">
    <property type="component" value="Unassembled WGS sequence"/>
</dbReference>
<dbReference type="EMBL" id="LDZY01000001">
    <property type="protein sequence ID" value="KLU67630.1"/>
    <property type="molecule type" value="Genomic_DNA"/>
</dbReference>
<keyword evidence="8" id="KW-1185">Reference proteome</keyword>
<evidence type="ECO:0000256" key="1">
    <source>
        <dbReference type="ARBA" id="ARBA00010641"/>
    </source>
</evidence>
<dbReference type="NCBIfam" id="TIGR02937">
    <property type="entry name" value="sigma70-ECF"/>
    <property type="match status" value="1"/>
</dbReference>
<keyword evidence="2" id="KW-0805">Transcription regulation</keyword>
<comment type="similarity">
    <text evidence="1">Belongs to the sigma-70 factor family. ECF subfamily.</text>
</comment>
<dbReference type="GO" id="GO:0003677">
    <property type="term" value="F:DNA binding"/>
    <property type="evidence" value="ECO:0007669"/>
    <property type="project" value="InterPro"/>
</dbReference>
<evidence type="ECO:0000259" key="6">
    <source>
        <dbReference type="Pfam" id="PF08281"/>
    </source>
</evidence>
<dbReference type="GO" id="GO:0006352">
    <property type="term" value="P:DNA-templated transcription initiation"/>
    <property type="evidence" value="ECO:0007669"/>
    <property type="project" value="InterPro"/>
</dbReference>
<dbReference type="STRING" id="476652.DEAC_c00240"/>
<dbReference type="PANTHER" id="PTHR43133">
    <property type="entry name" value="RNA POLYMERASE ECF-TYPE SIGMA FACTO"/>
    <property type="match status" value="1"/>
</dbReference>
<reference evidence="7 8" key="1">
    <citation type="submission" date="2015-06" db="EMBL/GenBank/DDBJ databases">
        <title>Draft genome of the moderately acidophilic sulfate reducer Candidatus Desulfosporosinus acididurans strain M1.</title>
        <authorList>
            <person name="Poehlein A."/>
            <person name="Petzsch P."/>
            <person name="Johnson B.D."/>
            <person name="Schloemann M."/>
            <person name="Daniel R."/>
            <person name="Muehling M."/>
        </authorList>
    </citation>
    <scope>NUCLEOTIDE SEQUENCE [LARGE SCALE GENOMIC DNA]</scope>
    <source>
        <strain evidence="7 8">M1</strain>
    </source>
</reference>
<evidence type="ECO:0000256" key="2">
    <source>
        <dbReference type="ARBA" id="ARBA00023015"/>
    </source>
</evidence>
<keyword evidence="4" id="KW-0804">Transcription</keyword>
<dbReference type="InterPro" id="IPR007627">
    <property type="entry name" value="RNA_pol_sigma70_r2"/>
</dbReference>
<dbReference type="InterPro" id="IPR013324">
    <property type="entry name" value="RNA_pol_sigma_r3/r4-like"/>
</dbReference>
<dbReference type="GO" id="GO:0016987">
    <property type="term" value="F:sigma factor activity"/>
    <property type="evidence" value="ECO:0007669"/>
    <property type="project" value="UniProtKB-KW"/>
</dbReference>
<evidence type="ECO:0000259" key="5">
    <source>
        <dbReference type="Pfam" id="PF04542"/>
    </source>
</evidence>
<dbReference type="Gene3D" id="1.10.10.10">
    <property type="entry name" value="Winged helix-like DNA-binding domain superfamily/Winged helix DNA-binding domain"/>
    <property type="match status" value="1"/>
</dbReference>
<keyword evidence="3" id="KW-0731">Sigma factor</keyword>
<feature type="domain" description="RNA polymerase sigma factor 70 region 4 type 2" evidence="6">
    <location>
        <begin position="118"/>
        <end position="162"/>
    </location>
</feature>
<dbReference type="InterPro" id="IPR013249">
    <property type="entry name" value="RNA_pol_sigma70_r4_t2"/>
</dbReference>
<dbReference type="InterPro" id="IPR014284">
    <property type="entry name" value="RNA_pol_sigma-70_dom"/>
</dbReference>
<proteinExistence type="inferred from homology"/>
<dbReference type="SUPFAM" id="SSF88946">
    <property type="entry name" value="Sigma2 domain of RNA polymerase sigma factors"/>
    <property type="match status" value="1"/>
</dbReference>
<feature type="domain" description="RNA polymerase sigma-70 region 2" evidence="5">
    <location>
        <begin position="26"/>
        <end position="88"/>
    </location>
</feature>
<dbReference type="PATRIC" id="fig|476652.3.peg.24"/>
<dbReference type="CDD" id="cd06171">
    <property type="entry name" value="Sigma70_r4"/>
    <property type="match status" value="1"/>
</dbReference>
<evidence type="ECO:0000256" key="4">
    <source>
        <dbReference type="ARBA" id="ARBA00023163"/>
    </source>
</evidence>
<dbReference type="Pfam" id="PF04542">
    <property type="entry name" value="Sigma70_r2"/>
    <property type="match status" value="1"/>
</dbReference>
<dbReference type="InterPro" id="IPR039425">
    <property type="entry name" value="RNA_pol_sigma-70-like"/>
</dbReference>
<name>A0A0J1FW24_9FIRM</name>
<organism evidence="7 8">
    <name type="scientific">Desulfosporosinus acididurans</name>
    <dbReference type="NCBI Taxonomy" id="476652"/>
    <lineage>
        <taxon>Bacteria</taxon>
        <taxon>Bacillati</taxon>
        <taxon>Bacillota</taxon>
        <taxon>Clostridia</taxon>
        <taxon>Eubacteriales</taxon>
        <taxon>Desulfitobacteriaceae</taxon>
        <taxon>Desulfosporosinus</taxon>
    </lineage>
</organism>
<gene>
    <name evidence="7" type="primary">sigV_1</name>
    <name evidence="7" type="ORF">DEAC_c00240</name>
</gene>
<dbReference type="PANTHER" id="PTHR43133:SF51">
    <property type="entry name" value="RNA POLYMERASE SIGMA FACTOR"/>
    <property type="match status" value="1"/>
</dbReference>
<dbReference type="RefSeq" id="WP_047808023.1">
    <property type="nucleotide sequence ID" value="NZ_LDZY01000001.1"/>
</dbReference>
<evidence type="ECO:0000313" key="8">
    <source>
        <dbReference type="Proteomes" id="UP000036356"/>
    </source>
</evidence>
<evidence type="ECO:0000256" key="3">
    <source>
        <dbReference type="ARBA" id="ARBA00023082"/>
    </source>
</evidence>
<dbReference type="InterPro" id="IPR013325">
    <property type="entry name" value="RNA_pol_sigma_r2"/>
</dbReference>
<dbReference type="InterPro" id="IPR036388">
    <property type="entry name" value="WH-like_DNA-bd_sf"/>
</dbReference>
<dbReference type="Pfam" id="PF08281">
    <property type="entry name" value="Sigma70_r4_2"/>
    <property type="match status" value="1"/>
</dbReference>
<dbReference type="SUPFAM" id="SSF88659">
    <property type="entry name" value="Sigma3 and sigma4 domains of RNA polymerase sigma factors"/>
    <property type="match status" value="1"/>
</dbReference>
<dbReference type="AlphaFoldDB" id="A0A0J1FW24"/>
<evidence type="ECO:0000313" key="7">
    <source>
        <dbReference type="EMBL" id="KLU67630.1"/>
    </source>
</evidence>